<proteinExistence type="predicted"/>
<reference evidence="2 3" key="1">
    <citation type="journal article" date="2013" name="Genome Announc.">
        <title>Draft Genome Sequence of Sphingobium lactosutens Strain DS20T, Isolated from a Hexachlorocyclohexane Dumpsite.</title>
        <authorList>
            <person name="Kumar R."/>
            <person name="Dwivedi V."/>
            <person name="Negi V."/>
            <person name="Khurana J.P."/>
            <person name="Lal R."/>
        </authorList>
    </citation>
    <scope>NUCLEOTIDE SEQUENCE [LARGE SCALE GENOMIC DNA]</scope>
    <source>
        <strain evidence="2 3">DS20</strain>
    </source>
</reference>
<evidence type="ECO:0000256" key="1">
    <source>
        <dbReference type="SAM" id="Phobius"/>
    </source>
</evidence>
<sequence>MDKPRFRRWLGYNYLPLNLTAWLTIAALLLIEAPLMTLSFHVVPESLEWWGLAILSFGIFFTGWAFIHWHSE</sequence>
<keyword evidence="1" id="KW-0472">Membrane</keyword>
<comment type="caution">
    <text evidence="2">The sequence shown here is derived from an EMBL/GenBank/DDBJ whole genome shotgun (WGS) entry which is preliminary data.</text>
</comment>
<accession>T0J3Q0</accession>
<dbReference type="EMBL" id="ATDP01000075">
    <property type="protein sequence ID" value="EQB16604.1"/>
    <property type="molecule type" value="Genomic_DNA"/>
</dbReference>
<dbReference type="Proteomes" id="UP000015531">
    <property type="component" value="Unassembled WGS sequence"/>
</dbReference>
<gene>
    <name evidence="2" type="ORF">RLDS_07245</name>
</gene>
<organism evidence="2 3">
    <name type="scientific">Sphingobium lactosutens DS20</name>
    <dbReference type="NCBI Taxonomy" id="1331060"/>
    <lineage>
        <taxon>Bacteria</taxon>
        <taxon>Pseudomonadati</taxon>
        <taxon>Pseudomonadota</taxon>
        <taxon>Alphaproteobacteria</taxon>
        <taxon>Sphingomonadales</taxon>
        <taxon>Sphingomonadaceae</taxon>
        <taxon>Sphingobium</taxon>
    </lineage>
</organism>
<protein>
    <submittedName>
        <fullName evidence="2">Uncharacterized protein</fullName>
    </submittedName>
</protein>
<keyword evidence="1" id="KW-1133">Transmembrane helix</keyword>
<dbReference type="AlphaFoldDB" id="T0J3Q0"/>
<evidence type="ECO:0000313" key="2">
    <source>
        <dbReference type="EMBL" id="EQB16604.1"/>
    </source>
</evidence>
<evidence type="ECO:0000313" key="3">
    <source>
        <dbReference type="Proteomes" id="UP000015531"/>
    </source>
</evidence>
<name>T0J3Q0_9SPHN</name>
<feature type="transmembrane region" description="Helical" evidence="1">
    <location>
        <begin position="49"/>
        <end position="67"/>
    </location>
</feature>
<keyword evidence="1" id="KW-0812">Transmembrane</keyword>
<keyword evidence="3" id="KW-1185">Reference proteome</keyword>